<keyword evidence="4" id="KW-0131">Cell cycle</keyword>
<evidence type="ECO:0000256" key="2">
    <source>
        <dbReference type="ARBA" id="ARBA00022776"/>
    </source>
</evidence>
<reference evidence="6" key="1">
    <citation type="submission" date="2021-01" db="EMBL/GenBank/DDBJ databases">
        <authorList>
            <consortium name="Genoscope - CEA"/>
            <person name="William W."/>
        </authorList>
    </citation>
    <scope>NUCLEOTIDE SEQUENCE</scope>
</reference>
<proteinExistence type="predicted"/>
<feature type="region of interest" description="Disordered" evidence="5">
    <location>
        <begin position="154"/>
        <end position="183"/>
    </location>
</feature>
<evidence type="ECO:0000256" key="3">
    <source>
        <dbReference type="ARBA" id="ARBA00023242"/>
    </source>
</evidence>
<dbReference type="PANTHER" id="PTHR18937:SF12">
    <property type="entry name" value="STRUCTURAL MAINTENANCE OF CHROMOSOMES PROTEIN"/>
    <property type="match status" value="1"/>
</dbReference>
<keyword evidence="2" id="KW-0498">Mitosis</keyword>
<dbReference type="PANTHER" id="PTHR18937">
    <property type="entry name" value="STRUCTURAL MAINTENANCE OF CHROMOSOMES SMC FAMILY MEMBER"/>
    <property type="match status" value="1"/>
</dbReference>
<dbReference type="Proteomes" id="UP001295469">
    <property type="component" value="Chromosome C04"/>
</dbReference>
<sequence length="183" mass="20716">MVVVVVVACRFVSSSMSGSGVVRFVWQGFVVVKSLFGLLSWSKWALRTSQPSLKGDVESVASKNSKELTGLLEQISGSDELKKEYEELEEKKARAEEKAALIYQKKKTIGAEKKLKKAQKEEAEKHLKLLDELKALKREHSLWQLCNIENDIEKASEDVDAEKSNSKDVMEKLEKFEHEARDS</sequence>
<evidence type="ECO:0000256" key="4">
    <source>
        <dbReference type="ARBA" id="ARBA00023306"/>
    </source>
</evidence>
<protein>
    <submittedName>
        <fullName evidence="6">(rape) hypothetical protein</fullName>
    </submittedName>
</protein>
<evidence type="ECO:0000256" key="5">
    <source>
        <dbReference type="SAM" id="MobiDB-lite"/>
    </source>
</evidence>
<gene>
    <name evidence="6" type="ORF">DARMORV10_C04P37840.1</name>
</gene>
<dbReference type="AlphaFoldDB" id="A0A816JZ83"/>
<accession>A0A816JZ83</accession>
<evidence type="ECO:0000313" key="6">
    <source>
        <dbReference type="EMBL" id="CAF1852643.1"/>
    </source>
</evidence>
<dbReference type="GO" id="GO:0051301">
    <property type="term" value="P:cell division"/>
    <property type="evidence" value="ECO:0007669"/>
    <property type="project" value="UniProtKB-KW"/>
</dbReference>
<organism evidence="6">
    <name type="scientific">Brassica napus</name>
    <name type="common">Rape</name>
    <dbReference type="NCBI Taxonomy" id="3708"/>
    <lineage>
        <taxon>Eukaryota</taxon>
        <taxon>Viridiplantae</taxon>
        <taxon>Streptophyta</taxon>
        <taxon>Embryophyta</taxon>
        <taxon>Tracheophyta</taxon>
        <taxon>Spermatophyta</taxon>
        <taxon>Magnoliopsida</taxon>
        <taxon>eudicotyledons</taxon>
        <taxon>Gunneridae</taxon>
        <taxon>Pentapetalae</taxon>
        <taxon>rosids</taxon>
        <taxon>malvids</taxon>
        <taxon>Brassicales</taxon>
        <taxon>Brassicaceae</taxon>
        <taxon>Brassiceae</taxon>
        <taxon>Brassica</taxon>
    </lineage>
</organism>
<keyword evidence="3" id="KW-0539">Nucleus</keyword>
<keyword evidence="1" id="KW-0132">Cell division</keyword>
<dbReference type="Gene3D" id="3.40.50.300">
    <property type="entry name" value="P-loop containing nucleotide triphosphate hydrolases"/>
    <property type="match status" value="1"/>
</dbReference>
<evidence type="ECO:0000256" key="1">
    <source>
        <dbReference type="ARBA" id="ARBA00022618"/>
    </source>
</evidence>
<dbReference type="InterPro" id="IPR027417">
    <property type="entry name" value="P-loop_NTPase"/>
</dbReference>
<dbReference type="EMBL" id="HG994368">
    <property type="protein sequence ID" value="CAF1852643.1"/>
    <property type="molecule type" value="Genomic_DNA"/>
</dbReference>
<name>A0A816JZ83_BRANA</name>